<evidence type="ECO:0000313" key="2">
    <source>
        <dbReference type="Proteomes" id="UP001470230"/>
    </source>
</evidence>
<evidence type="ECO:0000313" key="1">
    <source>
        <dbReference type="EMBL" id="KAK8896474.1"/>
    </source>
</evidence>
<reference evidence="1 2" key="1">
    <citation type="submission" date="2024-04" db="EMBL/GenBank/DDBJ databases">
        <title>Tritrichomonas musculus Genome.</title>
        <authorList>
            <person name="Alves-Ferreira E."/>
            <person name="Grigg M."/>
            <person name="Lorenzi H."/>
            <person name="Galac M."/>
        </authorList>
    </citation>
    <scope>NUCLEOTIDE SEQUENCE [LARGE SCALE GENOMIC DNA]</scope>
    <source>
        <strain evidence="1 2">EAF2021</strain>
    </source>
</reference>
<organism evidence="1 2">
    <name type="scientific">Tritrichomonas musculus</name>
    <dbReference type="NCBI Taxonomy" id="1915356"/>
    <lineage>
        <taxon>Eukaryota</taxon>
        <taxon>Metamonada</taxon>
        <taxon>Parabasalia</taxon>
        <taxon>Tritrichomonadida</taxon>
        <taxon>Tritrichomonadidae</taxon>
        <taxon>Tritrichomonas</taxon>
    </lineage>
</organism>
<protein>
    <recommendedName>
        <fullName evidence="3">F-box domain-containing protein</fullName>
    </recommendedName>
</protein>
<evidence type="ECO:0008006" key="3">
    <source>
        <dbReference type="Google" id="ProtNLM"/>
    </source>
</evidence>
<dbReference type="InterPro" id="IPR036322">
    <property type="entry name" value="WD40_repeat_dom_sf"/>
</dbReference>
<sequence>MRFNQKNPLINIQNLPIGCLYNSVSMLEPSKISLISQAKTDNENLSDLCLSNSLWKKLYAFHFPNFEFQTSLKNNDVDWLSRYAKRYAIATNIKTNKPKVKSFVNDDIYKIRTLTNAFAFNTPKDITLVVYDYLDNECRYEQTSKFNIQNNDFVFLNNHTMVSVGDNVALFDLNQNKEILRSNTVRYRFYQDNANQAEIQTHIQPINDRSFAILWNKNGNVYDTRENMFSNRCHFFCDENIIATANDGSNLYIATPSGMTAYDTRGSKGMILWRKYYNGDASSYCDINIKTKTALLGNRIIDLQRGLSIAFYDPAFADNTAGQDAIYRHNRRPDMPINGAIVNEKYAIFGFEKRTINLFDYTISRPVRRHIHDDDDDQKAANTGKVTSSFDFSDGGIKAISASVINDVIAVAADYSIKILKVPKNSNDQLKDIRSVITGSVGARKRGEIGPIKQIIFDGERLITNVGSFVRVYDFYTGKKAKT</sequence>
<proteinExistence type="predicted"/>
<dbReference type="Proteomes" id="UP001470230">
    <property type="component" value="Unassembled WGS sequence"/>
</dbReference>
<name>A0ABR2KZC7_9EUKA</name>
<dbReference type="EMBL" id="JAPFFF010000002">
    <property type="protein sequence ID" value="KAK8896474.1"/>
    <property type="molecule type" value="Genomic_DNA"/>
</dbReference>
<accession>A0ABR2KZC7</accession>
<keyword evidence="2" id="KW-1185">Reference proteome</keyword>
<dbReference type="SUPFAM" id="SSF50978">
    <property type="entry name" value="WD40 repeat-like"/>
    <property type="match status" value="1"/>
</dbReference>
<comment type="caution">
    <text evidence="1">The sequence shown here is derived from an EMBL/GenBank/DDBJ whole genome shotgun (WGS) entry which is preliminary data.</text>
</comment>
<gene>
    <name evidence="1" type="ORF">M9Y10_014374</name>
</gene>